<name>A0AAV3R6R8_LITER</name>
<dbReference type="AlphaFoldDB" id="A0AAV3R6R8"/>
<dbReference type="EMBL" id="BAABME010040610">
    <property type="protein sequence ID" value="GAA0170931.1"/>
    <property type="molecule type" value="Genomic_DNA"/>
</dbReference>
<reference evidence="1 2" key="1">
    <citation type="submission" date="2024-01" db="EMBL/GenBank/DDBJ databases">
        <title>The complete chloroplast genome sequence of Lithospermum erythrorhizon: insights into the phylogenetic relationship among Boraginaceae species and the maternal lineages of purple gromwells.</title>
        <authorList>
            <person name="Okada T."/>
            <person name="Watanabe K."/>
        </authorList>
    </citation>
    <scope>NUCLEOTIDE SEQUENCE [LARGE SCALE GENOMIC DNA]</scope>
</reference>
<proteinExistence type="predicted"/>
<keyword evidence="2" id="KW-1185">Reference proteome</keyword>
<gene>
    <name evidence="1" type="ORF">LIER_43886</name>
</gene>
<evidence type="ECO:0000313" key="1">
    <source>
        <dbReference type="EMBL" id="GAA0170931.1"/>
    </source>
</evidence>
<sequence length="353" mass="40567">MRSRRSTSSCVGLPIQRSDHGPLIISTKNSKSSTVWPLKLESFPSRLPEFPLIMEDSWSSSFPHKFASSNTHILDKLSTYQNQLTTASNQSCDVNLRNQLDLLLQSKEEYWRQRSKLIPISEGDRNTKFFHSHVKHKTKINNILELKDSTGNLISYEDNIINHCKTYFEDLFNPHHSPGTNHTPTSYPSLQHITTTLTPQQISYLNAPFTQDEVKDALFQMPHYKSPGPDGFPAEFYQKNWDIFESDVIKRIGHLEESLNEDNIIVVMVFPLTTMLKSKYFPHSTPLNPPNKTNASWTWRSIQSGLSCIKDAMVWTIGNGLNIRIWKDNGLLNHHHANLSSYYNPMPIPIIQF</sequence>
<protein>
    <recommendedName>
        <fullName evidence="3">Reverse transcriptase</fullName>
    </recommendedName>
</protein>
<evidence type="ECO:0008006" key="3">
    <source>
        <dbReference type="Google" id="ProtNLM"/>
    </source>
</evidence>
<comment type="caution">
    <text evidence="1">The sequence shown here is derived from an EMBL/GenBank/DDBJ whole genome shotgun (WGS) entry which is preliminary data.</text>
</comment>
<evidence type="ECO:0000313" key="2">
    <source>
        <dbReference type="Proteomes" id="UP001454036"/>
    </source>
</evidence>
<accession>A0AAV3R6R8</accession>
<organism evidence="1 2">
    <name type="scientific">Lithospermum erythrorhizon</name>
    <name type="common">Purple gromwell</name>
    <name type="synonym">Lithospermum officinale var. erythrorhizon</name>
    <dbReference type="NCBI Taxonomy" id="34254"/>
    <lineage>
        <taxon>Eukaryota</taxon>
        <taxon>Viridiplantae</taxon>
        <taxon>Streptophyta</taxon>
        <taxon>Embryophyta</taxon>
        <taxon>Tracheophyta</taxon>
        <taxon>Spermatophyta</taxon>
        <taxon>Magnoliopsida</taxon>
        <taxon>eudicotyledons</taxon>
        <taxon>Gunneridae</taxon>
        <taxon>Pentapetalae</taxon>
        <taxon>asterids</taxon>
        <taxon>lamiids</taxon>
        <taxon>Boraginales</taxon>
        <taxon>Boraginaceae</taxon>
        <taxon>Boraginoideae</taxon>
        <taxon>Lithospermeae</taxon>
        <taxon>Lithospermum</taxon>
    </lineage>
</organism>
<dbReference type="Proteomes" id="UP001454036">
    <property type="component" value="Unassembled WGS sequence"/>
</dbReference>